<keyword evidence="7" id="KW-1185">Reference proteome</keyword>
<dbReference type="PROSITE" id="PS50977">
    <property type="entry name" value="HTH_TETR_2"/>
    <property type="match status" value="1"/>
</dbReference>
<dbReference type="EMBL" id="JADOER010000004">
    <property type="protein sequence ID" value="MBT9312017.1"/>
    <property type="molecule type" value="Genomic_DNA"/>
</dbReference>
<evidence type="ECO:0000313" key="7">
    <source>
        <dbReference type="Proteomes" id="UP001196661"/>
    </source>
</evidence>
<accession>A0ABS5Y2H6</accession>
<dbReference type="PANTHER" id="PTHR30055">
    <property type="entry name" value="HTH-TYPE TRANSCRIPTIONAL REGULATOR RUTR"/>
    <property type="match status" value="1"/>
</dbReference>
<feature type="domain" description="HTH tetR-type" evidence="5">
    <location>
        <begin position="12"/>
        <end position="72"/>
    </location>
</feature>
<keyword evidence="3" id="KW-0804">Transcription</keyword>
<protein>
    <submittedName>
        <fullName evidence="6">TetR family transcriptional regulator</fullName>
    </submittedName>
</protein>
<dbReference type="Proteomes" id="UP001196661">
    <property type="component" value="Unassembled WGS sequence"/>
</dbReference>
<keyword evidence="2 4" id="KW-0238">DNA-binding</keyword>
<proteinExistence type="predicted"/>
<evidence type="ECO:0000256" key="4">
    <source>
        <dbReference type="PROSITE-ProRule" id="PRU00335"/>
    </source>
</evidence>
<evidence type="ECO:0000256" key="2">
    <source>
        <dbReference type="ARBA" id="ARBA00023125"/>
    </source>
</evidence>
<dbReference type="InterPro" id="IPR050109">
    <property type="entry name" value="HTH-type_TetR-like_transc_reg"/>
</dbReference>
<dbReference type="SUPFAM" id="SSF48498">
    <property type="entry name" value="Tetracyclin repressor-like, C-terminal domain"/>
    <property type="match status" value="1"/>
</dbReference>
<reference evidence="6 7" key="1">
    <citation type="journal article" date="2021" name="Mar. Drugs">
        <title>Genome Reduction and Secondary Metabolism of the Marine Sponge-Associated Cyanobacterium Leptothoe.</title>
        <authorList>
            <person name="Konstantinou D."/>
            <person name="Popin R.V."/>
            <person name="Fewer D.P."/>
            <person name="Sivonen K."/>
            <person name="Gkelis S."/>
        </authorList>
    </citation>
    <scope>NUCLEOTIDE SEQUENCE [LARGE SCALE GENOMIC DNA]</scope>
    <source>
        <strain evidence="6 7">TAU-MAC 1615</strain>
    </source>
</reference>
<feature type="DNA-binding region" description="H-T-H motif" evidence="4">
    <location>
        <begin position="35"/>
        <end position="54"/>
    </location>
</feature>
<dbReference type="RefSeq" id="WP_215617866.1">
    <property type="nucleotide sequence ID" value="NZ_JADOER010000004.1"/>
</dbReference>
<evidence type="ECO:0000313" key="6">
    <source>
        <dbReference type="EMBL" id="MBT9312017.1"/>
    </source>
</evidence>
<evidence type="ECO:0000259" key="5">
    <source>
        <dbReference type="PROSITE" id="PS50977"/>
    </source>
</evidence>
<name>A0ABS5Y2H6_9CYAN</name>
<evidence type="ECO:0000256" key="3">
    <source>
        <dbReference type="ARBA" id="ARBA00023163"/>
    </source>
</evidence>
<keyword evidence="1" id="KW-0805">Transcription regulation</keyword>
<organism evidence="6 7">
    <name type="scientific">Leptothoe kymatousa TAU-MAC 1615</name>
    <dbReference type="NCBI Taxonomy" id="2364775"/>
    <lineage>
        <taxon>Bacteria</taxon>
        <taxon>Bacillati</taxon>
        <taxon>Cyanobacteriota</taxon>
        <taxon>Cyanophyceae</taxon>
        <taxon>Nodosilineales</taxon>
        <taxon>Cymatolegaceae</taxon>
        <taxon>Leptothoe</taxon>
        <taxon>Leptothoe kymatousa</taxon>
    </lineage>
</organism>
<dbReference type="Gene3D" id="1.10.357.10">
    <property type="entry name" value="Tetracycline Repressor, domain 2"/>
    <property type="match status" value="1"/>
</dbReference>
<evidence type="ECO:0000256" key="1">
    <source>
        <dbReference type="ARBA" id="ARBA00023015"/>
    </source>
</evidence>
<comment type="caution">
    <text evidence="6">The sequence shown here is derived from an EMBL/GenBank/DDBJ whole genome shotgun (WGS) entry which is preliminary data.</text>
</comment>
<gene>
    <name evidence="6" type="ORF">IXB28_07345</name>
</gene>
<dbReference type="InterPro" id="IPR009057">
    <property type="entry name" value="Homeodomain-like_sf"/>
</dbReference>
<dbReference type="InterPro" id="IPR036271">
    <property type="entry name" value="Tet_transcr_reg_TetR-rel_C_sf"/>
</dbReference>
<dbReference type="InterPro" id="IPR001647">
    <property type="entry name" value="HTH_TetR"/>
</dbReference>
<dbReference type="Pfam" id="PF17920">
    <property type="entry name" value="TetR_C_16"/>
    <property type="match status" value="1"/>
</dbReference>
<dbReference type="PRINTS" id="PR00455">
    <property type="entry name" value="HTHTETR"/>
</dbReference>
<dbReference type="InterPro" id="IPR041678">
    <property type="entry name" value="TetR_C_16"/>
</dbReference>
<dbReference type="PANTHER" id="PTHR30055:SF234">
    <property type="entry name" value="HTH-TYPE TRANSCRIPTIONAL REGULATOR BETI"/>
    <property type="match status" value="1"/>
</dbReference>
<dbReference type="Pfam" id="PF00440">
    <property type="entry name" value="TetR_N"/>
    <property type="match status" value="1"/>
</dbReference>
<dbReference type="SUPFAM" id="SSF46689">
    <property type="entry name" value="Homeodomain-like"/>
    <property type="match status" value="1"/>
</dbReference>
<sequence>MSHTPKKNRDAEATANRIISAAQHIFHEKGYDASTTREIAVRADVNINLIHRYFGSKLGLFKEAVLPHLDLVPLLGGKKEEIAHRLAILYVDTGPKDEFDAFVVLTRSITSPEVGPLLMARIEERALKPLMNILEGSNKRARATLIATQLAGLILRFRVMSNLYISKADQNHLKQLLEENLLALLLDNG</sequence>